<feature type="transmembrane region" description="Helical" evidence="13">
    <location>
        <begin position="192"/>
        <end position="217"/>
    </location>
</feature>
<dbReference type="InterPro" id="IPR004709">
    <property type="entry name" value="NaH_exchanger"/>
</dbReference>
<keyword evidence="8 11" id="KW-0406">Ion transport</keyword>
<keyword evidence="7" id="KW-0915">Sodium</keyword>
<dbReference type="GO" id="GO:0000139">
    <property type="term" value="C:Golgi membrane"/>
    <property type="evidence" value="ECO:0007669"/>
    <property type="project" value="UniProtKB-SubCell"/>
</dbReference>
<feature type="transmembrane region" description="Helical" evidence="13">
    <location>
        <begin position="288"/>
        <end position="321"/>
    </location>
</feature>
<keyword evidence="16" id="KW-1185">Reference proteome</keyword>
<keyword evidence="9 13" id="KW-0472">Membrane</keyword>
<feature type="transmembrane region" description="Helical" evidence="13">
    <location>
        <begin position="385"/>
        <end position="408"/>
    </location>
</feature>
<dbReference type="NCBIfam" id="TIGR00840">
    <property type="entry name" value="b_cpa1"/>
    <property type="match status" value="1"/>
</dbReference>
<evidence type="ECO:0000256" key="7">
    <source>
        <dbReference type="ARBA" id="ARBA00023053"/>
    </source>
</evidence>
<feature type="transmembrane region" description="Helical" evidence="13">
    <location>
        <begin position="453"/>
        <end position="474"/>
    </location>
</feature>
<proteinExistence type="inferred from homology"/>
<dbReference type="AlphaFoldDB" id="A0A3M7SSU8"/>
<dbReference type="EMBL" id="REGN01000820">
    <property type="protein sequence ID" value="RNA38789.1"/>
    <property type="molecule type" value="Genomic_DNA"/>
</dbReference>
<dbReference type="GO" id="GO:0051453">
    <property type="term" value="P:regulation of intracellular pH"/>
    <property type="evidence" value="ECO:0007669"/>
    <property type="project" value="TreeGrafter"/>
</dbReference>
<keyword evidence="2 11" id="KW-0813">Transport</keyword>
<evidence type="ECO:0000256" key="8">
    <source>
        <dbReference type="ARBA" id="ARBA00023065"/>
    </source>
</evidence>
<evidence type="ECO:0000256" key="11">
    <source>
        <dbReference type="RuleBase" id="RU003722"/>
    </source>
</evidence>
<name>A0A3M7SSU8_BRAPC</name>
<evidence type="ECO:0000256" key="12">
    <source>
        <dbReference type="SAM" id="MobiDB-lite"/>
    </source>
</evidence>
<comment type="subcellular location">
    <subcellularLocation>
        <location evidence="1">Golgi apparatus membrane</location>
        <topology evidence="1">Multi-pass membrane protein</topology>
    </subcellularLocation>
</comment>
<dbReference type="Pfam" id="PF00999">
    <property type="entry name" value="Na_H_Exchanger"/>
    <property type="match status" value="1"/>
</dbReference>
<dbReference type="Proteomes" id="UP000276133">
    <property type="component" value="Unassembled WGS sequence"/>
</dbReference>
<gene>
    <name evidence="15" type="ORF">BpHYR1_035742</name>
</gene>
<organism evidence="15 16">
    <name type="scientific">Brachionus plicatilis</name>
    <name type="common">Marine rotifer</name>
    <name type="synonym">Brachionus muelleri</name>
    <dbReference type="NCBI Taxonomy" id="10195"/>
    <lineage>
        <taxon>Eukaryota</taxon>
        <taxon>Metazoa</taxon>
        <taxon>Spiralia</taxon>
        <taxon>Gnathifera</taxon>
        <taxon>Rotifera</taxon>
        <taxon>Eurotatoria</taxon>
        <taxon>Monogononta</taxon>
        <taxon>Pseudotrocha</taxon>
        <taxon>Ploima</taxon>
        <taxon>Brachionidae</taxon>
        <taxon>Brachionus</taxon>
    </lineage>
</organism>
<evidence type="ECO:0000256" key="2">
    <source>
        <dbReference type="ARBA" id="ARBA00022448"/>
    </source>
</evidence>
<reference evidence="15 16" key="1">
    <citation type="journal article" date="2018" name="Sci. Rep.">
        <title>Genomic signatures of local adaptation to the degree of environmental predictability in rotifers.</title>
        <authorList>
            <person name="Franch-Gras L."/>
            <person name="Hahn C."/>
            <person name="Garcia-Roger E.M."/>
            <person name="Carmona M.J."/>
            <person name="Serra M."/>
            <person name="Gomez A."/>
        </authorList>
    </citation>
    <scope>NUCLEOTIDE SEQUENCE [LARGE SCALE GENOMIC DNA]</scope>
    <source>
        <strain evidence="15">HYR1</strain>
    </source>
</reference>
<feature type="transmembrane region" description="Helical" evidence="13">
    <location>
        <begin position="256"/>
        <end position="276"/>
    </location>
</feature>
<comment type="caution">
    <text evidence="15">The sequence shown here is derived from an EMBL/GenBank/DDBJ whole genome shotgun (WGS) entry which is preliminary data.</text>
</comment>
<protein>
    <recommendedName>
        <fullName evidence="11">Sodium/hydrogen exchanger</fullName>
    </recommendedName>
</protein>
<keyword evidence="3 11" id="KW-0050">Antiport</keyword>
<evidence type="ECO:0000256" key="6">
    <source>
        <dbReference type="ARBA" id="ARBA00023034"/>
    </source>
</evidence>
<feature type="transmembrane region" description="Helical" evidence="13">
    <location>
        <begin position="229"/>
        <end position="250"/>
    </location>
</feature>
<dbReference type="GO" id="GO:0015386">
    <property type="term" value="F:potassium:proton antiporter activity"/>
    <property type="evidence" value="ECO:0007669"/>
    <property type="project" value="TreeGrafter"/>
</dbReference>
<feature type="transmembrane region" description="Helical" evidence="13">
    <location>
        <begin position="480"/>
        <end position="498"/>
    </location>
</feature>
<evidence type="ECO:0000256" key="10">
    <source>
        <dbReference type="ARBA" id="ARBA00023201"/>
    </source>
</evidence>
<sequence length="664" mass="75175">MFLLRHVVIVICLVNFVYMKSDFGGNFFDDFEKFLKQGENNAENENIKVPRKNFKQSMIETETKQETSTEKSNTNSKTTNYVIPSPQASIESEKSNSWKVFFLLSVLGCSILLIHFLIQTKFHFLPESVAVIFLGAIIGLILKLLSHWKISDWSKEEAFTPTVFFLVLLPPIIFESGYNLHKGNFFQNMGSILVFAIFGTAISAFVMGLGVYVLGQINVTYALNVKESFALGSLVSAVDPVATLAIFNALDVDQVLYTLVFGESILNDAVAIVLTNTIVSLSESNHSFFYIIGSIIGEFCIMFFASALVGCLFGLFSALLFKLVDLRKTPSLETAFMLIFMYSPYVLAEAMHLSGIMSILFAGILMSHYTHFNLSPVARITVQQIFRTLSFIAETSVFAYLGLAIFSFKHIIKPSVIISSIVWCLVGRACNIFPLSILLNYFREHKITKKMQFIMWFSGLRGAIAFALSLNLPINNENRQVIITTTLILVLFTTLFLGGSTMPMMKFLNSNSRKPRKNFVSMSKTKEMDEAIELINFGEDSSSKNNDLDGEAINIQFVRNGSRLKGFEKFDKLFLKPFFIRKFTDEELRDGNSHMNRLTKQWFDESNQDAQTSRDDGPRIHFKKPIETKIDNDKFYRNVNSTVFLDSSDDNEDDILIDKTHLIK</sequence>
<keyword evidence="5 13" id="KW-1133">Transmembrane helix</keyword>
<feature type="transmembrane region" description="Helical" evidence="13">
    <location>
        <begin position="341"/>
        <end position="365"/>
    </location>
</feature>
<dbReference type="OrthoDB" id="196264at2759"/>
<feature type="domain" description="Cation/H+ exchanger transmembrane" evidence="14">
    <location>
        <begin position="113"/>
        <end position="506"/>
    </location>
</feature>
<feature type="transmembrane region" description="Helical" evidence="13">
    <location>
        <begin position="124"/>
        <end position="146"/>
    </location>
</feature>
<keyword evidence="6" id="KW-0333">Golgi apparatus</keyword>
<keyword evidence="4 11" id="KW-0812">Transmembrane</keyword>
<evidence type="ECO:0000259" key="14">
    <source>
        <dbReference type="Pfam" id="PF00999"/>
    </source>
</evidence>
<dbReference type="PRINTS" id="PR01084">
    <property type="entry name" value="NAHEXCHNGR"/>
</dbReference>
<keyword evidence="10 11" id="KW-0739">Sodium transport</keyword>
<comment type="similarity">
    <text evidence="11">Belongs to the monovalent cation:proton antiporter 1 (CPA1) transporter (TC 2.A.36) family.</text>
</comment>
<dbReference type="GO" id="GO:0015385">
    <property type="term" value="F:sodium:proton antiporter activity"/>
    <property type="evidence" value="ECO:0007669"/>
    <property type="project" value="InterPro"/>
</dbReference>
<evidence type="ECO:0000256" key="9">
    <source>
        <dbReference type="ARBA" id="ARBA00023136"/>
    </source>
</evidence>
<evidence type="ECO:0000256" key="4">
    <source>
        <dbReference type="ARBA" id="ARBA00022692"/>
    </source>
</evidence>
<evidence type="ECO:0000256" key="3">
    <source>
        <dbReference type="ARBA" id="ARBA00022449"/>
    </source>
</evidence>
<evidence type="ECO:0000256" key="5">
    <source>
        <dbReference type="ARBA" id="ARBA00022989"/>
    </source>
</evidence>
<evidence type="ECO:0000313" key="16">
    <source>
        <dbReference type="Proteomes" id="UP000276133"/>
    </source>
</evidence>
<dbReference type="Gene3D" id="6.10.140.1330">
    <property type="match status" value="1"/>
</dbReference>
<dbReference type="InterPro" id="IPR018422">
    <property type="entry name" value="Cation/H_exchanger_CPA1"/>
</dbReference>
<dbReference type="PANTHER" id="PTHR10110">
    <property type="entry name" value="SODIUM/HYDROGEN EXCHANGER"/>
    <property type="match status" value="1"/>
</dbReference>
<dbReference type="STRING" id="10195.A0A3M7SSU8"/>
<feature type="transmembrane region" description="Helical" evidence="13">
    <location>
        <begin position="158"/>
        <end position="180"/>
    </location>
</feature>
<feature type="transmembrane region" description="Helical" evidence="13">
    <location>
        <begin position="420"/>
        <end position="441"/>
    </location>
</feature>
<evidence type="ECO:0000313" key="15">
    <source>
        <dbReference type="EMBL" id="RNA38789.1"/>
    </source>
</evidence>
<evidence type="ECO:0000256" key="1">
    <source>
        <dbReference type="ARBA" id="ARBA00004653"/>
    </source>
</evidence>
<dbReference type="InterPro" id="IPR006153">
    <property type="entry name" value="Cation/H_exchanger_TM"/>
</dbReference>
<feature type="region of interest" description="Disordered" evidence="12">
    <location>
        <begin position="59"/>
        <end position="78"/>
    </location>
</feature>
<feature type="transmembrane region" description="Helical" evidence="13">
    <location>
        <begin position="100"/>
        <end position="118"/>
    </location>
</feature>
<dbReference type="PANTHER" id="PTHR10110:SF191">
    <property type="entry name" value="SODIUM_HYDROGEN EXCHANGER 8"/>
    <property type="match status" value="1"/>
</dbReference>
<accession>A0A3M7SSU8</accession>
<evidence type="ECO:0000256" key="13">
    <source>
        <dbReference type="SAM" id="Phobius"/>
    </source>
</evidence>